<dbReference type="PANTHER" id="PTHR20973:SF0">
    <property type="entry name" value="NON-STRUCTURAL MAINTENANCE OF CHROMOSOMES ELEMENT 1 HOMOLOG"/>
    <property type="match status" value="1"/>
</dbReference>
<dbReference type="Gene3D" id="1.10.10.10">
    <property type="entry name" value="Winged helix-like DNA-binding domain superfamily/Winged helix DNA-binding domain"/>
    <property type="match status" value="1"/>
</dbReference>
<dbReference type="Proteomes" id="UP000887567">
    <property type="component" value="Unplaced"/>
</dbReference>
<dbReference type="InterPro" id="IPR013083">
    <property type="entry name" value="Znf_RING/FYVE/PHD"/>
</dbReference>
<dbReference type="GO" id="GO:0000724">
    <property type="term" value="P:double-strand break repair via homologous recombination"/>
    <property type="evidence" value="ECO:0007669"/>
    <property type="project" value="TreeGrafter"/>
</dbReference>
<dbReference type="GO" id="GO:0005634">
    <property type="term" value="C:nucleus"/>
    <property type="evidence" value="ECO:0007669"/>
    <property type="project" value="UniProtKB-SubCell"/>
</dbReference>
<keyword evidence="11 18" id="KW-0863">Zinc-finger</keyword>
<keyword evidence="10 18" id="KW-0227">DNA damage</keyword>
<evidence type="ECO:0000256" key="1">
    <source>
        <dbReference type="ARBA" id="ARBA00000900"/>
    </source>
</evidence>
<dbReference type="GeneID" id="110254465"/>
<evidence type="ECO:0000256" key="13">
    <source>
        <dbReference type="ARBA" id="ARBA00022833"/>
    </source>
</evidence>
<comment type="subcellular location">
    <subcellularLocation>
        <location evidence="3">Chromosome</location>
        <location evidence="3">Telomere</location>
    </subcellularLocation>
    <subcellularLocation>
        <location evidence="2 18">Nucleus</location>
    </subcellularLocation>
</comment>
<dbReference type="Pfam" id="PF08746">
    <property type="entry name" value="zf-RING-like"/>
    <property type="match status" value="1"/>
</dbReference>
<dbReference type="AlphaFoldDB" id="A0A913YBD6"/>
<evidence type="ECO:0000256" key="9">
    <source>
        <dbReference type="ARBA" id="ARBA00022723"/>
    </source>
</evidence>
<dbReference type="InterPro" id="IPR014857">
    <property type="entry name" value="Nse1_RING_C4HC3-type"/>
</dbReference>
<keyword evidence="16 18" id="KW-0234">DNA repair</keyword>
<dbReference type="PANTHER" id="PTHR20973">
    <property type="entry name" value="NON-SMC ELEMENT 1-RELATED"/>
    <property type="match status" value="1"/>
</dbReference>
<keyword evidence="13 18" id="KW-0862">Zinc</keyword>
<proteinExistence type="inferred from homology"/>
<dbReference type="OMA" id="WPGDKFV"/>
<comment type="subunit">
    <text evidence="18">Component of the Smc5-Smc6 complex.</text>
</comment>
<evidence type="ECO:0000256" key="5">
    <source>
        <dbReference type="ARBA" id="ARBA00012483"/>
    </source>
</evidence>
<evidence type="ECO:0000256" key="3">
    <source>
        <dbReference type="ARBA" id="ARBA00004574"/>
    </source>
</evidence>
<evidence type="ECO:0000256" key="16">
    <source>
        <dbReference type="ARBA" id="ARBA00023204"/>
    </source>
</evidence>
<evidence type="ECO:0000256" key="7">
    <source>
        <dbReference type="ARBA" id="ARBA00022454"/>
    </source>
</evidence>
<comment type="similarity">
    <text evidence="4 18">Belongs to the NSE1 family.</text>
</comment>
<evidence type="ECO:0000259" key="20">
    <source>
        <dbReference type="Pfam" id="PF08746"/>
    </source>
</evidence>
<evidence type="ECO:0000256" key="6">
    <source>
        <dbReference type="ARBA" id="ARBA00019422"/>
    </source>
</evidence>
<dbReference type="FunFam" id="1.10.10.10:FF:000270">
    <property type="entry name" value="Non-structural maintenance of chromosomes element 1 homolog"/>
    <property type="match status" value="1"/>
</dbReference>
<evidence type="ECO:0000256" key="17">
    <source>
        <dbReference type="ARBA" id="ARBA00023242"/>
    </source>
</evidence>
<comment type="catalytic activity">
    <reaction evidence="1 18">
        <text>S-ubiquitinyl-[E2 ubiquitin-conjugating enzyme]-L-cysteine + [acceptor protein]-L-lysine = [E2 ubiquitin-conjugating enzyme]-L-cysteine + N(6)-ubiquitinyl-[acceptor protein]-L-lysine.</text>
        <dbReference type="EC" id="2.3.2.27"/>
    </reaction>
</comment>
<evidence type="ECO:0000256" key="8">
    <source>
        <dbReference type="ARBA" id="ARBA00022679"/>
    </source>
</evidence>
<keyword evidence="8 18" id="KW-0808">Transferase</keyword>
<dbReference type="Gene3D" id="3.90.1150.220">
    <property type="match status" value="1"/>
</dbReference>
<keyword evidence="12 18" id="KW-0833">Ubl conjugation pathway</keyword>
<dbReference type="InterPro" id="IPR011513">
    <property type="entry name" value="Nse1"/>
</dbReference>
<evidence type="ECO:0000256" key="4">
    <source>
        <dbReference type="ARBA" id="ARBA00010258"/>
    </source>
</evidence>
<name>A0A913YBD6_EXADI</name>
<keyword evidence="17 18" id="KW-0539">Nucleus</keyword>
<keyword evidence="14" id="KW-0779">Telomere</keyword>
<feature type="domain" description="Non-structural maintenance of chromosomes element 1 RING C4HC3-type" evidence="20">
    <location>
        <begin position="182"/>
        <end position="221"/>
    </location>
</feature>
<dbReference type="FunFam" id="3.90.1150.220:FF:000001">
    <property type="entry name" value="Non-structural maintenance of chromosomes element 1 homolog"/>
    <property type="match status" value="1"/>
</dbReference>
<dbReference type="EnsemblMetazoa" id="XM_021061467.2">
    <property type="protein sequence ID" value="XP_020917126.1"/>
    <property type="gene ID" value="LOC110254465"/>
</dbReference>
<keyword evidence="7" id="KW-0158">Chromosome</keyword>
<reference evidence="21" key="1">
    <citation type="submission" date="2022-11" db="UniProtKB">
        <authorList>
            <consortium name="EnsemblMetazoa"/>
        </authorList>
    </citation>
    <scope>IDENTIFICATION</scope>
</reference>
<evidence type="ECO:0000256" key="18">
    <source>
        <dbReference type="RuleBase" id="RU368018"/>
    </source>
</evidence>
<dbReference type="KEGG" id="epa:110254465"/>
<evidence type="ECO:0000256" key="12">
    <source>
        <dbReference type="ARBA" id="ARBA00022786"/>
    </source>
</evidence>
<dbReference type="Gene3D" id="3.30.40.10">
    <property type="entry name" value="Zinc/RING finger domain, C3HC4 (zinc finger)"/>
    <property type="match status" value="1"/>
</dbReference>
<evidence type="ECO:0000256" key="11">
    <source>
        <dbReference type="ARBA" id="ARBA00022771"/>
    </source>
</evidence>
<dbReference type="GO" id="GO:0008270">
    <property type="term" value="F:zinc ion binding"/>
    <property type="evidence" value="ECO:0007669"/>
    <property type="project" value="UniProtKB-KW"/>
</dbReference>
<evidence type="ECO:0000256" key="2">
    <source>
        <dbReference type="ARBA" id="ARBA00004123"/>
    </source>
</evidence>
<evidence type="ECO:0000256" key="15">
    <source>
        <dbReference type="ARBA" id="ARBA00023172"/>
    </source>
</evidence>
<evidence type="ECO:0000313" key="21">
    <source>
        <dbReference type="EnsemblMetazoa" id="XP_020917126.1"/>
    </source>
</evidence>
<dbReference type="CDD" id="cd16493">
    <property type="entry name" value="RING-CH-C4HC3_NSE1"/>
    <property type="match status" value="1"/>
</dbReference>
<feature type="region of interest" description="Disordered" evidence="19">
    <location>
        <begin position="237"/>
        <end position="268"/>
    </location>
</feature>
<dbReference type="InterPro" id="IPR036388">
    <property type="entry name" value="WH-like_DNA-bd_sf"/>
</dbReference>
<evidence type="ECO:0000256" key="10">
    <source>
        <dbReference type="ARBA" id="ARBA00022763"/>
    </source>
</evidence>
<dbReference type="GO" id="GO:0061630">
    <property type="term" value="F:ubiquitin protein ligase activity"/>
    <property type="evidence" value="ECO:0007669"/>
    <property type="project" value="UniProtKB-EC"/>
</dbReference>
<dbReference type="Pfam" id="PF07574">
    <property type="entry name" value="SMC_Nse1"/>
    <property type="match status" value="1"/>
</dbReference>
<keyword evidence="9 18" id="KW-0479">Metal-binding</keyword>
<organism evidence="21 22">
    <name type="scientific">Exaiptasia diaphana</name>
    <name type="common">Tropical sea anemone</name>
    <name type="synonym">Aiptasia pulchella</name>
    <dbReference type="NCBI Taxonomy" id="2652724"/>
    <lineage>
        <taxon>Eukaryota</taxon>
        <taxon>Metazoa</taxon>
        <taxon>Cnidaria</taxon>
        <taxon>Anthozoa</taxon>
        <taxon>Hexacorallia</taxon>
        <taxon>Actiniaria</taxon>
        <taxon>Aiptasiidae</taxon>
        <taxon>Exaiptasia</taxon>
    </lineage>
</organism>
<keyword evidence="22" id="KW-1185">Reference proteome</keyword>
<dbReference type="GO" id="GO:0030915">
    <property type="term" value="C:Smc5-Smc6 complex"/>
    <property type="evidence" value="ECO:0007669"/>
    <property type="project" value="UniProtKB-UniRule"/>
</dbReference>
<evidence type="ECO:0000256" key="14">
    <source>
        <dbReference type="ARBA" id="ARBA00022895"/>
    </source>
</evidence>
<evidence type="ECO:0000256" key="19">
    <source>
        <dbReference type="SAM" id="MobiDB-lite"/>
    </source>
</evidence>
<dbReference type="GO" id="GO:0000781">
    <property type="term" value="C:chromosome, telomeric region"/>
    <property type="evidence" value="ECO:0007669"/>
    <property type="project" value="UniProtKB-SubCell"/>
</dbReference>
<dbReference type="RefSeq" id="XP_020917126.1">
    <property type="nucleotide sequence ID" value="XM_021061467.2"/>
</dbReference>
<dbReference type="OrthoDB" id="185455at2759"/>
<feature type="compositionally biased region" description="Low complexity" evidence="19">
    <location>
        <begin position="237"/>
        <end position="256"/>
    </location>
</feature>
<sequence>MSVKDSHRLFLRTLMTRPFLPEREVKRVYQQCCEAFDEDYSSDQFQPFLAKVNKIIQPLFLEVKAGVSENEGIKYYALINTTEDEHSKMATDYTPNDIAFFKKAIDLIINSDDGSVSSMDLMNVASDLEKKMLCTYAEKLLKRLVDDKWLTESSGIYYLGGRAMIDIDQYLKREYKDDLSNCMMCDLSAIQSQMCQHCQEKLHKHCAAKYFNGRAQRTCPNPNCGAQWTHEVPIIASTSTDRSSSSSRQAGPSTSQAGPSRSRSRRSR</sequence>
<evidence type="ECO:0000313" key="22">
    <source>
        <dbReference type="Proteomes" id="UP000887567"/>
    </source>
</evidence>
<protein>
    <recommendedName>
        <fullName evidence="6 18">Non-structural maintenance of chromosomes element 1 homolog</fullName>
        <ecNumber evidence="5 18">2.3.2.27</ecNumber>
    </recommendedName>
</protein>
<accession>A0A913YBD6</accession>
<dbReference type="EC" id="2.3.2.27" evidence="5 18"/>
<keyword evidence="15 18" id="KW-0233">DNA recombination</keyword>